<dbReference type="EMBL" id="LACB01000003">
    <property type="protein sequence ID" value="KAJ9493003.1"/>
    <property type="molecule type" value="Genomic_DNA"/>
</dbReference>
<reference evidence="1" key="1">
    <citation type="submission" date="2015-06" db="EMBL/GenBank/DDBJ databases">
        <authorList>
            <person name="Nguyen H."/>
        </authorList>
    </citation>
    <scope>NUCLEOTIDE SEQUENCE</scope>
    <source>
        <strain evidence="1">DAOM 180753</strain>
    </source>
</reference>
<organism evidence="1 2">
    <name type="scientific">Penicillium thymicola</name>
    <dbReference type="NCBI Taxonomy" id="293382"/>
    <lineage>
        <taxon>Eukaryota</taxon>
        <taxon>Fungi</taxon>
        <taxon>Dikarya</taxon>
        <taxon>Ascomycota</taxon>
        <taxon>Pezizomycotina</taxon>
        <taxon>Eurotiomycetes</taxon>
        <taxon>Eurotiomycetidae</taxon>
        <taxon>Eurotiales</taxon>
        <taxon>Aspergillaceae</taxon>
        <taxon>Penicillium</taxon>
    </lineage>
</organism>
<dbReference type="Proteomes" id="UP001227192">
    <property type="component" value="Unassembled WGS sequence"/>
</dbReference>
<sequence>MKLSNGSLPGVEASHTIFSTISKPPTIHIANLIDSTALSIFIDPHRTNSTVQIAIHPYVRIQVLYLLKGSVMVIQVFIFSAGKYSGKFRHQYY</sequence>
<proteinExistence type="predicted"/>
<keyword evidence="2" id="KW-1185">Reference proteome</keyword>
<dbReference type="AlphaFoldDB" id="A0AAI9XEW2"/>
<evidence type="ECO:0000313" key="2">
    <source>
        <dbReference type="Proteomes" id="UP001227192"/>
    </source>
</evidence>
<accession>A0AAI9XEW2</accession>
<evidence type="ECO:0000313" key="1">
    <source>
        <dbReference type="EMBL" id="KAJ9493003.1"/>
    </source>
</evidence>
<reference evidence="1" key="2">
    <citation type="journal article" date="2016" name="Fungal Biol.">
        <title>Ochratoxin A production by Penicillium thymicola.</title>
        <authorList>
            <person name="Nguyen H.D.T."/>
            <person name="McMullin D.R."/>
            <person name="Ponomareva E."/>
            <person name="Riley R."/>
            <person name="Pomraning K.R."/>
            <person name="Baker S.E."/>
            <person name="Seifert K.A."/>
        </authorList>
    </citation>
    <scope>NUCLEOTIDE SEQUENCE</scope>
    <source>
        <strain evidence="1">DAOM 180753</strain>
    </source>
</reference>
<protein>
    <submittedName>
        <fullName evidence="1">Uncharacterized protein</fullName>
    </submittedName>
</protein>
<comment type="caution">
    <text evidence="1">The sequence shown here is derived from an EMBL/GenBank/DDBJ whole genome shotgun (WGS) entry which is preliminary data.</text>
</comment>
<gene>
    <name evidence="1" type="ORF">VN97_g183</name>
</gene>
<name>A0AAI9XEW2_PENTH</name>